<reference evidence="2" key="1">
    <citation type="submission" date="2016-06" db="EMBL/GenBank/DDBJ databases">
        <title>Draft Genome sequence of the fungus Inonotus baumii.</title>
        <authorList>
            <person name="Zhu H."/>
            <person name="Lin W."/>
        </authorList>
    </citation>
    <scope>NUCLEOTIDE SEQUENCE</scope>
    <source>
        <strain evidence="2">821</strain>
    </source>
</reference>
<name>A0A9Q5NB30_SANBA</name>
<comment type="caution">
    <text evidence="2">The sequence shown here is derived from an EMBL/GenBank/DDBJ whole genome shotgun (WGS) entry which is preliminary data.</text>
</comment>
<protein>
    <submittedName>
        <fullName evidence="2">Uncharacterized protein</fullName>
    </submittedName>
</protein>
<feature type="region of interest" description="Disordered" evidence="1">
    <location>
        <begin position="1"/>
        <end position="23"/>
    </location>
</feature>
<accession>A0A9Q5NB30</accession>
<dbReference type="EMBL" id="LNZH02000126">
    <property type="protein sequence ID" value="OCB90541.1"/>
    <property type="molecule type" value="Genomic_DNA"/>
</dbReference>
<evidence type="ECO:0000256" key="1">
    <source>
        <dbReference type="SAM" id="MobiDB-lite"/>
    </source>
</evidence>
<organism evidence="2 3">
    <name type="scientific">Sanghuangporus baumii</name>
    <name type="common">Phellinus baumii</name>
    <dbReference type="NCBI Taxonomy" id="108892"/>
    <lineage>
        <taxon>Eukaryota</taxon>
        <taxon>Fungi</taxon>
        <taxon>Dikarya</taxon>
        <taxon>Basidiomycota</taxon>
        <taxon>Agaricomycotina</taxon>
        <taxon>Agaricomycetes</taxon>
        <taxon>Hymenochaetales</taxon>
        <taxon>Hymenochaetaceae</taxon>
        <taxon>Sanghuangporus</taxon>
    </lineage>
</organism>
<evidence type="ECO:0000313" key="3">
    <source>
        <dbReference type="Proteomes" id="UP000757232"/>
    </source>
</evidence>
<sequence>MSAPRKQRGNERNSDKTDAKRREEAYRKALQKYYDRHRHVDEALKGLEYGFERARVTTQVLGTTHFQIKQAVKALKGREKAAENVETSRTDLDKLDGVRKAHQKTHEEISRSEIECVEDLLSPEEAFDTAIKKLKNAPEVITKLMEMAGVAVDASLIKFSQDAREVLEANNYERSSTALQIWRKAWQNQLEINNLYDPKQIRVLRRRFKDLQGVPNAQDHSSRLSPANLEEVKNELKSIQAGVEDQRPSRGKLEKLKGNIKNAMLDMRKLKDTVKKPL</sequence>
<dbReference type="AlphaFoldDB" id="A0A9Q5NB30"/>
<dbReference type="Proteomes" id="UP000757232">
    <property type="component" value="Unassembled WGS sequence"/>
</dbReference>
<evidence type="ECO:0000313" key="2">
    <source>
        <dbReference type="EMBL" id="OCB90541.1"/>
    </source>
</evidence>
<keyword evidence="3" id="KW-1185">Reference proteome</keyword>
<proteinExistence type="predicted"/>
<feature type="compositionally biased region" description="Basic and acidic residues" evidence="1">
    <location>
        <begin position="8"/>
        <end position="23"/>
    </location>
</feature>
<gene>
    <name evidence="2" type="ORF">A7U60_g2219</name>
</gene>